<dbReference type="Gene3D" id="2.60.120.10">
    <property type="entry name" value="Jelly Rolls"/>
    <property type="match status" value="1"/>
</dbReference>
<dbReference type="Proteomes" id="UP000663918">
    <property type="component" value="Chromosome"/>
</dbReference>
<dbReference type="KEGG" id="bgoe:IFJ75_02380"/>
<reference evidence="3" key="1">
    <citation type="submission" date="2020-09" db="EMBL/GenBank/DDBJ databases">
        <title>Brevundimonas sp. LVF2 isolated from a puddle in Goettingen, Germany.</title>
        <authorList>
            <person name="Friedrich I."/>
            <person name="Klassen A."/>
            <person name="Hannes N."/>
            <person name="Schneider D."/>
            <person name="Hertel R."/>
            <person name="Daniel R."/>
        </authorList>
    </citation>
    <scope>NUCLEOTIDE SEQUENCE</scope>
    <source>
        <strain evidence="3">LVF2</strain>
    </source>
</reference>
<gene>
    <name evidence="3" type="ORF">IFJ75_02380</name>
</gene>
<dbReference type="SUPFAM" id="SSF51182">
    <property type="entry name" value="RmlC-like cupins"/>
    <property type="match status" value="1"/>
</dbReference>
<sequence>MVVVKEADVQVEQSPPPHNGVGRSTAFRLSDAAPGRNFEFRKRILHPGATIGLHVLTHDEIYYVVSGQGEVASDGRTETMGPETAAYLYEGADVGIKQVGEEPLILIIAYPLAARTQ</sequence>
<dbReference type="InterPro" id="IPR013096">
    <property type="entry name" value="Cupin_2"/>
</dbReference>
<dbReference type="Pfam" id="PF07883">
    <property type="entry name" value="Cupin_2"/>
    <property type="match status" value="1"/>
</dbReference>
<dbReference type="AlphaFoldDB" id="A0A975GXR5"/>
<name>A0A975GXR5_9CAUL</name>
<evidence type="ECO:0000256" key="1">
    <source>
        <dbReference type="SAM" id="MobiDB-lite"/>
    </source>
</evidence>
<dbReference type="InterPro" id="IPR014710">
    <property type="entry name" value="RmlC-like_jellyroll"/>
</dbReference>
<evidence type="ECO:0000259" key="2">
    <source>
        <dbReference type="Pfam" id="PF07883"/>
    </source>
</evidence>
<keyword evidence="4" id="KW-1185">Reference proteome</keyword>
<feature type="region of interest" description="Disordered" evidence="1">
    <location>
        <begin position="1"/>
        <end position="25"/>
    </location>
</feature>
<organism evidence="3 4">
    <name type="scientific">Brevundimonas goettingensis</name>
    <dbReference type="NCBI Taxonomy" id="2774190"/>
    <lineage>
        <taxon>Bacteria</taxon>
        <taxon>Pseudomonadati</taxon>
        <taxon>Pseudomonadota</taxon>
        <taxon>Alphaproteobacteria</taxon>
        <taxon>Caulobacterales</taxon>
        <taxon>Caulobacteraceae</taxon>
        <taxon>Brevundimonas</taxon>
    </lineage>
</organism>
<accession>A0A975GXR5</accession>
<dbReference type="InterPro" id="IPR011051">
    <property type="entry name" value="RmlC_Cupin_sf"/>
</dbReference>
<dbReference type="EMBL" id="CP062222">
    <property type="protein sequence ID" value="QTC93159.1"/>
    <property type="molecule type" value="Genomic_DNA"/>
</dbReference>
<proteinExistence type="predicted"/>
<protein>
    <submittedName>
        <fullName evidence="3">Cupin domain-containing protein</fullName>
    </submittedName>
</protein>
<evidence type="ECO:0000313" key="3">
    <source>
        <dbReference type="EMBL" id="QTC93159.1"/>
    </source>
</evidence>
<evidence type="ECO:0000313" key="4">
    <source>
        <dbReference type="Proteomes" id="UP000663918"/>
    </source>
</evidence>
<feature type="domain" description="Cupin type-2" evidence="2">
    <location>
        <begin position="45"/>
        <end position="108"/>
    </location>
</feature>